<feature type="transmembrane region" description="Helical" evidence="2">
    <location>
        <begin position="79"/>
        <end position="103"/>
    </location>
</feature>
<proteinExistence type="predicted"/>
<keyword evidence="4" id="KW-1185">Reference proteome</keyword>
<dbReference type="InterPro" id="IPR009030">
    <property type="entry name" value="Growth_fac_rcpt_cys_sf"/>
</dbReference>
<keyword evidence="2" id="KW-0812">Transmembrane</keyword>
<name>A0A087UUC8_STEMI</name>
<dbReference type="Gene3D" id="2.10.220.10">
    <property type="entry name" value="Hormone Receptor, Insulin-like Growth Factor Receptor 1, Chain A, domain 2"/>
    <property type="match status" value="1"/>
</dbReference>
<sequence>MCVLQCPSGHYGSAVGNYRSTHELTTSACLPCHYSCVECHGPNDYQCVLCHEDALLSDGYCEPKALVDEVRSFTAWNDVVVGVFTALCLVTVALTVYVVVALWPPPYWRSRKGGEYICVQQGPSPNQSSDSSASFLPKPSPNNMPNNVTPYYDTDEEM</sequence>
<dbReference type="Proteomes" id="UP000054359">
    <property type="component" value="Unassembled WGS sequence"/>
</dbReference>
<dbReference type="OMA" id="CHYSCVE"/>
<evidence type="ECO:0000313" key="4">
    <source>
        <dbReference type="Proteomes" id="UP000054359"/>
    </source>
</evidence>
<evidence type="ECO:0000256" key="2">
    <source>
        <dbReference type="SAM" id="Phobius"/>
    </source>
</evidence>
<feature type="region of interest" description="Disordered" evidence="1">
    <location>
        <begin position="121"/>
        <end position="158"/>
    </location>
</feature>
<dbReference type="SUPFAM" id="SSF57184">
    <property type="entry name" value="Growth factor receptor domain"/>
    <property type="match status" value="1"/>
</dbReference>
<organism evidence="3 4">
    <name type="scientific">Stegodyphus mimosarum</name>
    <name type="common">African social velvet spider</name>
    <dbReference type="NCBI Taxonomy" id="407821"/>
    <lineage>
        <taxon>Eukaryota</taxon>
        <taxon>Metazoa</taxon>
        <taxon>Ecdysozoa</taxon>
        <taxon>Arthropoda</taxon>
        <taxon>Chelicerata</taxon>
        <taxon>Arachnida</taxon>
        <taxon>Araneae</taxon>
        <taxon>Araneomorphae</taxon>
        <taxon>Entelegynae</taxon>
        <taxon>Eresoidea</taxon>
        <taxon>Eresidae</taxon>
        <taxon>Stegodyphus</taxon>
    </lineage>
</organism>
<evidence type="ECO:0000256" key="1">
    <source>
        <dbReference type="SAM" id="MobiDB-lite"/>
    </source>
</evidence>
<protein>
    <submittedName>
        <fullName evidence="3">Uncharacterized protein</fullName>
    </submittedName>
</protein>
<feature type="compositionally biased region" description="Low complexity" evidence="1">
    <location>
        <begin position="124"/>
        <end position="134"/>
    </location>
</feature>
<keyword evidence="2" id="KW-0472">Membrane</keyword>
<reference evidence="3 4" key="1">
    <citation type="submission" date="2013-11" db="EMBL/GenBank/DDBJ databases">
        <title>Genome sequencing of Stegodyphus mimosarum.</title>
        <authorList>
            <person name="Bechsgaard J."/>
        </authorList>
    </citation>
    <scope>NUCLEOTIDE SEQUENCE [LARGE SCALE GENOMIC DNA]</scope>
</reference>
<dbReference type="AlphaFoldDB" id="A0A087UUC8"/>
<dbReference type="InterPro" id="IPR006212">
    <property type="entry name" value="Furin_repeat"/>
</dbReference>
<keyword evidence="2" id="KW-1133">Transmembrane helix</keyword>
<dbReference type="CDD" id="cd00064">
    <property type="entry name" value="FU"/>
    <property type="match status" value="1"/>
</dbReference>
<feature type="non-terminal residue" evidence="3">
    <location>
        <position position="158"/>
    </location>
</feature>
<accession>A0A087UUC8</accession>
<evidence type="ECO:0000313" key="3">
    <source>
        <dbReference type="EMBL" id="KFM80967.1"/>
    </source>
</evidence>
<dbReference type="EMBL" id="KK121654">
    <property type="protein sequence ID" value="KFM80967.1"/>
    <property type="molecule type" value="Genomic_DNA"/>
</dbReference>
<gene>
    <name evidence="3" type="ORF">X975_02879</name>
</gene>
<dbReference type="OrthoDB" id="300641at2759"/>